<dbReference type="SUPFAM" id="SSF48403">
    <property type="entry name" value="Ankyrin repeat"/>
    <property type="match status" value="1"/>
</dbReference>
<proteinExistence type="predicted"/>
<dbReference type="Gene3D" id="1.25.40.20">
    <property type="entry name" value="Ankyrin repeat-containing domain"/>
    <property type="match status" value="1"/>
</dbReference>
<evidence type="ECO:0000313" key="2">
    <source>
        <dbReference type="Proteomes" id="UP000636709"/>
    </source>
</evidence>
<dbReference type="Proteomes" id="UP000636709">
    <property type="component" value="Unassembled WGS sequence"/>
</dbReference>
<evidence type="ECO:0000313" key="1">
    <source>
        <dbReference type="EMBL" id="KAF8730810.1"/>
    </source>
</evidence>
<gene>
    <name evidence="1" type="ORF">HU200_016673</name>
</gene>
<dbReference type="InterPro" id="IPR036770">
    <property type="entry name" value="Ankyrin_rpt-contain_sf"/>
</dbReference>
<dbReference type="OrthoDB" id="673817at2759"/>
<protein>
    <submittedName>
        <fullName evidence="1">Uncharacterized protein</fullName>
    </submittedName>
</protein>
<accession>A0A835KJI9</accession>
<dbReference type="AlphaFoldDB" id="A0A835KJI9"/>
<comment type="caution">
    <text evidence="1">The sequence shown here is derived from an EMBL/GenBank/DDBJ whole genome shotgun (WGS) entry which is preliminary data.</text>
</comment>
<sequence>MDRRLLEAASCGHAAEMKHLALHHPGVLLGTTPVGNTCLHIASLFGYEEFCKHVLLLNQPPSLLTATNVDGESR</sequence>
<organism evidence="1 2">
    <name type="scientific">Digitaria exilis</name>
    <dbReference type="NCBI Taxonomy" id="1010633"/>
    <lineage>
        <taxon>Eukaryota</taxon>
        <taxon>Viridiplantae</taxon>
        <taxon>Streptophyta</taxon>
        <taxon>Embryophyta</taxon>
        <taxon>Tracheophyta</taxon>
        <taxon>Spermatophyta</taxon>
        <taxon>Magnoliopsida</taxon>
        <taxon>Liliopsida</taxon>
        <taxon>Poales</taxon>
        <taxon>Poaceae</taxon>
        <taxon>PACMAD clade</taxon>
        <taxon>Panicoideae</taxon>
        <taxon>Panicodae</taxon>
        <taxon>Paniceae</taxon>
        <taxon>Anthephorinae</taxon>
        <taxon>Digitaria</taxon>
    </lineage>
</organism>
<name>A0A835KJI9_9POAL</name>
<reference evidence="1" key="1">
    <citation type="submission" date="2020-07" db="EMBL/GenBank/DDBJ databases">
        <title>Genome sequence and genetic diversity analysis of an under-domesticated orphan crop, white fonio (Digitaria exilis).</title>
        <authorList>
            <person name="Bennetzen J.L."/>
            <person name="Chen S."/>
            <person name="Ma X."/>
            <person name="Wang X."/>
            <person name="Yssel A.E.J."/>
            <person name="Chaluvadi S.R."/>
            <person name="Johnson M."/>
            <person name="Gangashetty P."/>
            <person name="Hamidou F."/>
            <person name="Sanogo M.D."/>
            <person name="Zwaenepoel A."/>
            <person name="Wallace J."/>
            <person name="Van De Peer Y."/>
            <person name="Van Deynze A."/>
        </authorList>
    </citation>
    <scope>NUCLEOTIDE SEQUENCE</scope>
    <source>
        <tissue evidence="1">Leaves</tissue>
    </source>
</reference>
<dbReference type="EMBL" id="JACEFO010001613">
    <property type="protein sequence ID" value="KAF8730810.1"/>
    <property type="molecule type" value="Genomic_DNA"/>
</dbReference>
<keyword evidence="2" id="KW-1185">Reference proteome</keyword>